<comment type="caution">
    <text evidence="8">The sequence shown here is derived from an EMBL/GenBank/DDBJ whole genome shotgun (WGS) entry which is preliminary data.</text>
</comment>
<evidence type="ECO:0000313" key="8">
    <source>
        <dbReference type="EMBL" id="KAI1609428.1"/>
    </source>
</evidence>
<dbReference type="PANTHER" id="PTHR46200">
    <property type="entry name" value="GATOR COMPLEX PROTEIN WDR24"/>
    <property type="match status" value="1"/>
</dbReference>
<keyword evidence="2" id="KW-0479">Metal-binding</keyword>
<feature type="region of interest" description="Disordered" evidence="7">
    <location>
        <begin position="1"/>
        <end position="26"/>
    </location>
</feature>
<feature type="region of interest" description="Disordered" evidence="7">
    <location>
        <begin position="641"/>
        <end position="735"/>
    </location>
</feature>
<feature type="region of interest" description="Disordered" evidence="7">
    <location>
        <begin position="1303"/>
        <end position="1392"/>
    </location>
</feature>
<feature type="compositionally biased region" description="Pro residues" evidence="7">
    <location>
        <begin position="13"/>
        <end position="23"/>
    </location>
</feature>
<accession>A0AAN6I9Q1</accession>
<sequence length="1392" mass="153737">MSDLVQLSEKQNLPPPPAPPLPPSRLGQLQRIIAPWGKHIGAKSHGGPAQGDGDRALRQITGIQDYSPLSSQTATHRTGIPIAALDINQSGTHAILAGKEILKTVHVHEGKVTEDLNLRAAINSYASAYTSPQSNRASKRREYLPARDVRWSTGDWAHIIATAATNGRIALYDLKASGLKTELAWLHEHTGQINKLDFDPFAGYLLLSASQDKSVRLWDMREPKPEKSRLRFDIRSAVRDVRWSPVDPLDFAICADGGMIQKWDARNPSAPKLSISGHDKACYSLDWHPDGRHVISGGFDKFARVWDFQSDNRRQKPVLQFRAPHAIRNIRWRPVCETTDTTGPSHWQSTQVAISYYHEDPRLHIWDLRRPQLPFRELDRFDTPANDLLWANKDMLWSVGDQGIFTQWDVKHVMPLCNQLPPSASTFMPDGEYYTFSEDRESQRLSSRDDAALGFLSIPQDKISGGDDGVNSRSLTDDEGLHETMNASSSRRHDKGFISSKSNKSQANSPPSTDDKLRVIPLDQTINDRPGLLSNDQVGSAGYIQGVAAEPEIVEYLASNYACPSTEDEKMRSPDDILYRLEDAFHQNAAACDAVSMHRMSQSWRILAAVIVPELKDWADANRAKRRADAARRRQALENFRSGVSSRPGLSPLAGLPHRGFTSKGESKPHHLMSSLFKGAGGTERKISGMDIDSTSNMTTPLAKPLPDSPASDRKRWSQTSSEDSIDDIAPLPPSVLSSHSTAAVAARALLDNERQVTTSAPSSPELARPQQSPRNQPRSEPVVAVKSPEQPTKESPRNGMGVRGGGSQQQTQEERRAALKDYRVQARPIFTLDESANTPASMGRHDSGESFPMFSASTDSSHKARSLGRSLESPHGGGRVSVSSQGGKVDHDSDLDEDSGDSSPQKTQSKRPRLTQEPSDMSEGQESRDSGVETPLDMSFGVYDAGHAAIPVSVDEDKTQWHAQPERELLLACQLDTAMSSSPDIFHFEENASIIRPQIHTSNPMRLNDTKDVSTSDAPRGSGLSSIVSIDELDSEAYLYQDFRPIDLSRYEPKLPFAWSSLPLICQSIAYDVDNGIGHGQFAAHLLMHVHPYFFHASFRKLQRAEKDEFERLADRLMTPHLGYRIIEGIFENHLLFLKQMGIFQSAALVRKLCVELDYPRLYTTTDGNNKAGASLNDGDPTRLTIVCSTCQGPMASGHSVCERCQQSTSVCPICQSLTEDEACGPLTQPMISNIVAWGRNKNMWLFCHACGHSGHVTCLMEWFAQPFSEGTCPTQGCGCDCGPGFTRQKRVQQHIKQEEEARLIRGSGSGRGSAKRDPLQATASPAVDKARVSLRNSVDGERGTQSSDERSLTGRRESSRGRMAGFSSSRKSVRLVTPGEESAQSYQSRY</sequence>
<evidence type="ECO:0000313" key="9">
    <source>
        <dbReference type="Proteomes" id="UP001203852"/>
    </source>
</evidence>
<dbReference type="InterPro" id="IPR019775">
    <property type="entry name" value="WD40_repeat_CS"/>
</dbReference>
<dbReference type="InterPro" id="IPR015943">
    <property type="entry name" value="WD40/YVTN_repeat-like_dom_sf"/>
</dbReference>
<feature type="region of interest" description="Disordered" evidence="7">
    <location>
        <begin position="464"/>
        <end position="518"/>
    </location>
</feature>
<feature type="compositionally biased region" description="Polar residues" evidence="7">
    <location>
        <begin position="770"/>
        <end position="779"/>
    </location>
</feature>
<feature type="compositionally biased region" description="Polar residues" evidence="7">
    <location>
        <begin position="499"/>
        <end position="512"/>
    </location>
</feature>
<keyword evidence="9" id="KW-1185">Reference proteome</keyword>
<dbReference type="GO" id="GO:0061700">
    <property type="term" value="C:GATOR2 complex"/>
    <property type="evidence" value="ECO:0007669"/>
    <property type="project" value="TreeGrafter"/>
</dbReference>
<feature type="region of interest" description="Disordered" evidence="7">
    <location>
        <begin position="1000"/>
        <end position="1023"/>
    </location>
</feature>
<dbReference type="SUPFAM" id="SSF50978">
    <property type="entry name" value="WD40 repeat-like"/>
    <property type="match status" value="1"/>
</dbReference>
<dbReference type="GO" id="GO:1904263">
    <property type="term" value="P:positive regulation of TORC1 signaling"/>
    <property type="evidence" value="ECO:0007669"/>
    <property type="project" value="TreeGrafter"/>
</dbReference>
<dbReference type="PROSITE" id="PS50294">
    <property type="entry name" value="WD_REPEATS_REGION"/>
    <property type="match status" value="2"/>
</dbReference>
<feature type="region of interest" description="Disordered" evidence="7">
    <location>
        <begin position="754"/>
        <end position="939"/>
    </location>
</feature>
<dbReference type="GO" id="GO:0005829">
    <property type="term" value="C:cytosol"/>
    <property type="evidence" value="ECO:0007669"/>
    <property type="project" value="TreeGrafter"/>
</dbReference>
<dbReference type="EMBL" id="MU404360">
    <property type="protein sequence ID" value="KAI1609428.1"/>
    <property type="molecule type" value="Genomic_DNA"/>
</dbReference>
<evidence type="ECO:0000256" key="3">
    <source>
        <dbReference type="ARBA" id="ARBA00022737"/>
    </source>
</evidence>
<keyword evidence="4" id="KW-0863">Zinc-finger</keyword>
<keyword evidence="3" id="KW-0677">Repeat</keyword>
<keyword evidence="5" id="KW-0862">Zinc</keyword>
<organism evidence="8 9">
    <name type="scientific">Exophiala viscosa</name>
    <dbReference type="NCBI Taxonomy" id="2486360"/>
    <lineage>
        <taxon>Eukaryota</taxon>
        <taxon>Fungi</taxon>
        <taxon>Dikarya</taxon>
        <taxon>Ascomycota</taxon>
        <taxon>Pezizomycotina</taxon>
        <taxon>Eurotiomycetes</taxon>
        <taxon>Chaetothyriomycetidae</taxon>
        <taxon>Chaetothyriales</taxon>
        <taxon>Herpotrichiellaceae</taxon>
        <taxon>Exophiala</taxon>
    </lineage>
</organism>
<dbReference type="GO" id="GO:0005774">
    <property type="term" value="C:vacuolar membrane"/>
    <property type="evidence" value="ECO:0007669"/>
    <property type="project" value="TreeGrafter"/>
</dbReference>
<evidence type="ECO:0000256" key="1">
    <source>
        <dbReference type="ARBA" id="ARBA00022574"/>
    </source>
</evidence>
<feature type="repeat" description="WD" evidence="6">
    <location>
        <begin position="275"/>
        <end position="316"/>
    </location>
</feature>
<dbReference type="PROSITE" id="PS00678">
    <property type="entry name" value="WD_REPEATS_1"/>
    <property type="match status" value="2"/>
</dbReference>
<evidence type="ECO:0000256" key="4">
    <source>
        <dbReference type="ARBA" id="ARBA00022771"/>
    </source>
</evidence>
<name>A0AAN6I9Q1_9EURO</name>
<dbReference type="InterPro" id="IPR001680">
    <property type="entry name" value="WD40_rpt"/>
</dbReference>
<keyword evidence="1 6" id="KW-0853">WD repeat</keyword>
<dbReference type="PROSITE" id="PS50082">
    <property type="entry name" value="WD_REPEATS_2"/>
    <property type="match status" value="2"/>
</dbReference>
<dbReference type="Pfam" id="PF00400">
    <property type="entry name" value="WD40"/>
    <property type="match status" value="2"/>
</dbReference>
<proteinExistence type="predicted"/>
<dbReference type="GO" id="GO:0008270">
    <property type="term" value="F:zinc ion binding"/>
    <property type="evidence" value="ECO:0007669"/>
    <property type="project" value="UniProtKB-KW"/>
</dbReference>
<feature type="compositionally biased region" description="Basic and acidic residues" evidence="7">
    <location>
        <begin position="1340"/>
        <end position="1362"/>
    </location>
</feature>
<dbReference type="InterPro" id="IPR037590">
    <property type="entry name" value="WDR24"/>
</dbReference>
<dbReference type="InterPro" id="IPR036322">
    <property type="entry name" value="WD40_repeat_dom_sf"/>
</dbReference>
<evidence type="ECO:0000256" key="5">
    <source>
        <dbReference type="ARBA" id="ARBA00022833"/>
    </source>
</evidence>
<feature type="repeat" description="WD" evidence="6">
    <location>
        <begin position="186"/>
        <end position="228"/>
    </location>
</feature>
<protein>
    <submittedName>
        <fullName evidence="8">Double-strand break repair protein MRE11</fullName>
    </submittedName>
</protein>
<feature type="compositionally biased region" description="Basic and acidic residues" evidence="7">
    <location>
        <begin position="813"/>
        <end position="825"/>
    </location>
</feature>
<dbReference type="SMART" id="SM00320">
    <property type="entry name" value="WD40"/>
    <property type="match status" value="5"/>
</dbReference>
<dbReference type="PANTHER" id="PTHR46200:SF1">
    <property type="entry name" value="GATOR COMPLEX PROTEIN WDR24"/>
    <property type="match status" value="1"/>
</dbReference>
<evidence type="ECO:0000256" key="6">
    <source>
        <dbReference type="PROSITE-ProRule" id="PRU00221"/>
    </source>
</evidence>
<evidence type="ECO:0000256" key="7">
    <source>
        <dbReference type="SAM" id="MobiDB-lite"/>
    </source>
</evidence>
<reference evidence="8" key="1">
    <citation type="journal article" date="2022" name="bioRxiv">
        <title>Deciphering the potential niche of two novel black yeast fungi from a biological soil crust based on their genomes, phenotypes, and melanin regulation.</title>
        <authorList>
            <consortium name="DOE Joint Genome Institute"/>
            <person name="Carr E.C."/>
            <person name="Barton Q."/>
            <person name="Grambo S."/>
            <person name="Sullivan M."/>
            <person name="Renfro C.M."/>
            <person name="Kuo A."/>
            <person name="Pangilinan J."/>
            <person name="Lipzen A."/>
            <person name="Keymanesh K."/>
            <person name="Savage E."/>
            <person name="Barry K."/>
            <person name="Grigoriev I.V."/>
            <person name="Riekhof W.R."/>
            <person name="Harris S.S."/>
        </authorList>
    </citation>
    <scope>NUCLEOTIDE SEQUENCE</scope>
    <source>
        <strain evidence="8">JF 03-4F</strain>
    </source>
</reference>
<dbReference type="Gene3D" id="2.130.10.10">
    <property type="entry name" value="YVTN repeat-like/Quinoprotein amine dehydrogenase"/>
    <property type="match status" value="2"/>
</dbReference>
<dbReference type="GO" id="GO:0016239">
    <property type="term" value="P:positive regulation of macroautophagy"/>
    <property type="evidence" value="ECO:0007669"/>
    <property type="project" value="TreeGrafter"/>
</dbReference>
<gene>
    <name evidence="8" type="ORF">EDD36DRAFT_70558</name>
</gene>
<dbReference type="Proteomes" id="UP001203852">
    <property type="component" value="Unassembled WGS sequence"/>
</dbReference>
<evidence type="ECO:0000256" key="2">
    <source>
        <dbReference type="ARBA" id="ARBA00022723"/>
    </source>
</evidence>